<proteinExistence type="predicted"/>
<reference evidence="2 3" key="2">
    <citation type="submission" date="2008-10" db="EMBL/GenBank/DDBJ databases">
        <authorList>
            <person name="Fulton L."/>
            <person name="Clifton S."/>
            <person name="Fulton B."/>
            <person name="Xu J."/>
            <person name="Minx P."/>
            <person name="Pepin K.H."/>
            <person name="Johnson M."/>
            <person name="Bhonagiri V."/>
            <person name="Nash W.E."/>
            <person name="Mardis E.R."/>
            <person name="Wilson R.K."/>
        </authorList>
    </citation>
    <scope>NUCLEOTIDE SEQUENCE [LARGE SCALE GENOMIC DNA]</scope>
    <source>
        <strain evidence="2 3">DSM 18315</strain>
    </source>
</reference>
<accession>B7BEW6</accession>
<sequence>MKSIFAYIFKHKDYNNVVTTYDKVIKNYKSAYEVWMKQQSRPLLKGYEHKEIVAEHFSEIRTIDSWMKTYSQLIRSNKEAVDRFIGTKSSYHSFVEIQRVGQSKNRIENIASVLKEAHRIEHKYSKAWKNFSHGRIFDDIPLDELNTVDEEKFEIKNCFLALYDNHAKLISLIAGCRKFCLNSFSKDEIDSEAEIIHILSSNESETVTSFNADICIDDEKKLKRAILDSIYYGEKCNFTDSFTIADFYDLRSNFDEIGIPFDDAVLAKQKNANAIKAFNKAKYGKSEIYISDYFDVVKVGSELFLYVEKYNQEQESREAAKHLRQIYSMGFNAIYGTIDLDECDFSLILEILNSETNINSKDRELQEIERERKEAEQRRRDEERKQQEKNALLKCVSDWYTHTWNGSVKHKWCCDYYSYKNYKDYATSEMWDAWKFIWSFKNDPFKNVSEYEHDMALNRAVKWTENILSETFGTDVSKLTLVCLTASTRMKNDRRFKLFAEKVCSDLNMYNAYNHINIVADGEAKHEGGTVAVGKSYDANWFKNKYIVLFDDVRTSGNGIEHEKRILESFGATIICAITLGQTKSW</sequence>
<dbReference type="GeneID" id="93406822"/>
<gene>
    <name evidence="2" type="ORF">PRABACTJOHN_03595</name>
</gene>
<protein>
    <submittedName>
        <fullName evidence="2">Uncharacterized protein</fullName>
    </submittedName>
</protein>
<name>B7BEW6_9BACT</name>
<dbReference type="Proteomes" id="UP000005510">
    <property type="component" value="Unassembled WGS sequence"/>
</dbReference>
<comment type="caution">
    <text evidence="2">The sequence shown here is derived from an EMBL/GenBank/DDBJ whole genome shotgun (WGS) entry which is preliminary data.</text>
</comment>
<dbReference type="AlphaFoldDB" id="B7BEW6"/>
<reference evidence="2 3" key="1">
    <citation type="submission" date="2008-10" db="EMBL/GenBank/DDBJ databases">
        <title>Draft genome sequence of Parabacteroides johnsonii (DSM 18315).</title>
        <authorList>
            <person name="Sudarsanam P."/>
            <person name="Ley R."/>
            <person name="Guruge J."/>
            <person name="Turnbaugh P.J."/>
            <person name="Mahowald M."/>
            <person name="Liep D."/>
            <person name="Gordon J."/>
        </authorList>
    </citation>
    <scope>NUCLEOTIDE SEQUENCE [LARGE SCALE GENOMIC DNA]</scope>
    <source>
        <strain evidence="2 3">DSM 18315</strain>
    </source>
</reference>
<evidence type="ECO:0000313" key="2">
    <source>
        <dbReference type="EMBL" id="EEC95035.1"/>
    </source>
</evidence>
<evidence type="ECO:0000256" key="1">
    <source>
        <dbReference type="SAM" id="Coils"/>
    </source>
</evidence>
<dbReference type="EMBL" id="ABYH01000376">
    <property type="protein sequence ID" value="EEC95035.1"/>
    <property type="molecule type" value="Genomic_DNA"/>
</dbReference>
<dbReference type="RefSeq" id="WP_008151916.1">
    <property type="nucleotide sequence ID" value="NZ_CP102285.1"/>
</dbReference>
<keyword evidence="1" id="KW-0175">Coiled coil</keyword>
<evidence type="ECO:0000313" key="3">
    <source>
        <dbReference type="Proteomes" id="UP000005510"/>
    </source>
</evidence>
<dbReference type="HOGENOM" id="CLU_465274_0_0_10"/>
<dbReference type="STRING" id="537006.PRABACTJOHN_03595"/>
<feature type="coiled-coil region" evidence="1">
    <location>
        <begin position="351"/>
        <end position="392"/>
    </location>
</feature>
<organism evidence="2 3">
    <name type="scientific">Parabacteroides johnsonii DSM 18315</name>
    <dbReference type="NCBI Taxonomy" id="537006"/>
    <lineage>
        <taxon>Bacteria</taxon>
        <taxon>Pseudomonadati</taxon>
        <taxon>Bacteroidota</taxon>
        <taxon>Bacteroidia</taxon>
        <taxon>Bacteroidales</taxon>
        <taxon>Tannerellaceae</taxon>
        <taxon>Parabacteroides</taxon>
    </lineage>
</organism>